<dbReference type="GO" id="GO:0008237">
    <property type="term" value="F:metallopeptidase activity"/>
    <property type="evidence" value="ECO:0007669"/>
    <property type="project" value="UniProtKB-KW"/>
</dbReference>
<feature type="domain" description="MPN" evidence="8">
    <location>
        <begin position="128"/>
        <end position="250"/>
    </location>
</feature>
<evidence type="ECO:0000256" key="4">
    <source>
        <dbReference type="ARBA" id="ARBA00022833"/>
    </source>
</evidence>
<comment type="similarity">
    <text evidence="6">Belongs to the UPF0758 family.</text>
</comment>
<dbReference type="SUPFAM" id="SSF102712">
    <property type="entry name" value="JAB1/MPN domain"/>
    <property type="match status" value="1"/>
</dbReference>
<evidence type="ECO:0000259" key="8">
    <source>
        <dbReference type="PROSITE" id="PS50249"/>
    </source>
</evidence>
<evidence type="ECO:0000256" key="2">
    <source>
        <dbReference type="ARBA" id="ARBA00022723"/>
    </source>
</evidence>
<dbReference type="InterPro" id="IPR020891">
    <property type="entry name" value="UPF0758_CS"/>
</dbReference>
<dbReference type="EMBL" id="WESC01000013">
    <property type="protein sequence ID" value="KAB7739063.1"/>
    <property type="molecule type" value="Genomic_DNA"/>
</dbReference>
<evidence type="ECO:0000256" key="1">
    <source>
        <dbReference type="ARBA" id="ARBA00022670"/>
    </source>
</evidence>
<dbReference type="InterPro" id="IPR010994">
    <property type="entry name" value="RuvA_2-like"/>
</dbReference>
<keyword evidence="10" id="KW-1185">Reference proteome</keyword>
<evidence type="ECO:0000313" key="9">
    <source>
        <dbReference type="EMBL" id="KAB7739063.1"/>
    </source>
</evidence>
<dbReference type="Gene3D" id="3.40.140.10">
    <property type="entry name" value="Cytidine Deaminase, domain 2"/>
    <property type="match status" value="1"/>
</dbReference>
<dbReference type="PROSITE" id="PS01302">
    <property type="entry name" value="UPF0758"/>
    <property type="match status" value="1"/>
</dbReference>
<evidence type="ECO:0000313" key="10">
    <source>
        <dbReference type="Proteomes" id="UP000468901"/>
    </source>
</evidence>
<dbReference type="GO" id="GO:0006508">
    <property type="term" value="P:proteolysis"/>
    <property type="evidence" value="ECO:0007669"/>
    <property type="project" value="UniProtKB-KW"/>
</dbReference>
<dbReference type="NCBIfam" id="TIGR00608">
    <property type="entry name" value="radc"/>
    <property type="match status" value="1"/>
</dbReference>
<dbReference type="PANTHER" id="PTHR30471">
    <property type="entry name" value="DNA REPAIR PROTEIN RADC"/>
    <property type="match status" value="1"/>
</dbReference>
<comment type="caution">
    <text evidence="9">The sequence shown here is derived from an EMBL/GenBank/DDBJ whole genome shotgun (WGS) entry which is preliminary data.</text>
</comment>
<dbReference type="Proteomes" id="UP000468901">
    <property type="component" value="Unassembled WGS sequence"/>
</dbReference>
<dbReference type="InterPro" id="IPR025657">
    <property type="entry name" value="RadC_JAB"/>
</dbReference>
<dbReference type="GO" id="GO:0046872">
    <property type="term" value="F:metal ion binding"/>
    <property type="evidence" value="ECO:0007669"/>
    <property type="project" value="UniProtKB-KW"/>
</dbReference>
<dbReference type="AlphaFoldDB" id="A0A6N6VFP3"/>
<gene>
    <name evidence="9" type="primary">radC</name>
    <name evidence="9" type="ORF">F2P47_13710</name>
</gene>
<feature type="region of interest" description="Disordered" evidence="7">
    <location>
        <begin position="1"/>
        <end position="36"/>
    </location>
</feature>
<name>A0A6N6VFP3_9HYPH</name>
<evidence type="ECO:0000256" key="5">
    <source>
        <dbReference type="ARBA" id="ARBA00023049"/>
    </source>
</evidence>
<keyword evidence="2" id="KW-0479">Metal-binding</keyword>
<keyword evidence="5" id="KW-0482">Metalloprotease</keyword>
<accession>A0A6N6VFP3</accession>
<keyword evidence="4" id="KW-0862">Zinc</keyword>
<evidence type="ECO:0000256" key="7">
    <source>
        <dbReference type="SAM" id="MobiDB-lite"/>
    </source>
</evidence>
<dbReference type="PROSITE" id="PS50249">
    <property type="entry name" value="MPN"/>
    <property type="match status" value="1"/>
</dbReference>
<dbReference type="InterPro" id="IPR037518">
    <property type="entry name" value="MPN"/>
</dbReference>
<evidence type="ECO:0000256" key="3">
    <source>
        <dbReference type="ARBA" id="ARBA00022801"/>
    </source>
</evidence>
<keyword evidence="1" id="KW-0645">Protease</keyword>
<dbReference type="NCBIfam" id="NF000642">
    <property type="entry name" value="PRK00024.1"/>
    <property type="match status" value="1"/>
</dbReference>
<proteinExistence type="inferred from homology"/>
<reference evidence="9 10" key="1">
    <citation type="submission" date="2019-09" db="EMBL/GenBank/DDBJ databases">
        <title>Parvibaculum sedimenti sp. nov., isolated from sediment.</title>
        <authorList>
            <person name="Wang Y."/>
        </authorList>
    </citation>
    <scope>NUCLEOTIDE SEQUENCE [LARGE SCALE GENOMIC DNA]</scope>
    <source>
        <strain evidence="9 10">HXT-9</strain>
    </source>
</reference>
<dbReference type="SUPFAM" id="SSF47781">
    <property type="entry name" value="RuvA domain 2-like"/>
    <property type="match status" value="1"/>
</dbReference>
<dbReference type="CDD" id="cd08071">
    <property type="entry name" value="MPN_DUF2466"/>
    <property type="match status" value="1"/>
</dbReference>
<evidence type="ECO:0000256" key="6">
    <source>
        <dbReference type="RuleBase" id="RU003797"/>
    </source>
</evidence>
<protein>
    <submittedName>
        <fullName evidence="9">DNA repair protein RadC</fullName>
    </submittedName>
</protein>
<dbReference type="Pfam" id="PF04002">
    <property type="entry name" value="RadC"/>
    <property type="match status" value="1"/>
</dbReference>
<sequence length="250" mass="27929">MASRFLPNPPQVSTSRPMPEPTKRKTPVNPHHAGHRERLRARFNVAPDALPDYELLELILFRTIPQRDVKPLAKDLIAFFGGLSEVLNAAPERLREVKGVSDATITDFRIVREAGLRLSQAKVMKKEVISSWSALLDYCSASMAHHPIEQFRILFLDRQNVLIADEVQQTGTVDHTPVYPREVVKRALTLNASSMILVHNHPSGDPTPSSADIEMTKRIVETAKPLGIQVHDHLVIGKGRHASFRSLGLI</sequence>
<dbReference type="PANTHER" id="PTHR30471:SF3">
    <property type="entry name" value="UPF0758 PROTEIN YEES-RELATED"/>
    <property type="match status" value="1"/>
</dbReference>
<dbReference type="InterPro" id="IPR001405">
    <property type="entry name" value="UPF0758"/>
</dbReference>
<organism evidence="9 10">
    <name type="scientific">Parvibaculum sedimenti</name>
    <dbReference type="NCBI Taxonomy" id="2608632"/>
    <lineage>
        <taxon>Bacteria</taxon>
        <taxon>Pseudomonadati</taxon>
        <taxon>Pseudomonadota</taxon>
        <taxon>Alphaproteobacteria</taxon>
        <taxon>Hyphomicrobiales</taxon>
        <taxon>Parvibaculaceae</taxon>
        <taxon>Parvibaculum</taxon>
    </lineage>
</organism>
<keyword evidence="3" id="KW-0378">Hydrolase</keyword>